<keyword evidence="2" id="KW-0808">Transferase</keyword>
<evidence type="ECO:0000313" key="3">
    <source>
        <dbReference type="Proteomes" id="UP000232003"/>
    </source>
</evidence>
<proteinExistence type="predicted"/>
<dbReference type="EMBL" id="CP024785">
    <property type="protein sequence ID" value="AUB41967.1"/>
    <property type="molecule type" value="Genomic_DNA"/>
</dbReference>
<feature type="domain" description="Type ISP restriction-modification enzyme LLaBIII C-terminal specificity" evidence="1">
    <location>
        <begin position="261"/>
        <end position="600"/>
    </location>
</feature>
<dbReference type="REBASE" id="225803">
    <property type="entry name" value="NflNUN1ORF8060P"/>
</dbReference>
<gene>
    <name evidence="2" type="ORF">COO91_08060</name>
</gene>
<dbReference type="GO" id="GO:0008168">
    <property type="term" value="F:methyltransferase activity"/>
    <property type="evidence" value="ECO:0007669"/>
    <property type="project" value="UniProtKB-KW"/>
</dbReference>
<sequence>MAPYAIAHLKIGLFLEETGYQFDGGKRLEVYLTNSLEQAAPDKPEIPLEEFIAEEGEAALEIKRNKPIMVIIGNPPYSSSIFEGEWIMSLMGDYKEGLSEKKSDLNREEWKFLKFAQEKIRGVGKGVVSFVINNTFIDAITHWSLRRSLISSYNEAYILDLHGSAKKKEKCPDGSKDENVFDIQQGVSICTFIRSSEILNYPIIKHIDIWGLREKKYNQLYANSLNSIQWNFLEPVKPHFFLANRDLKNSQELRSEWSISEIFATSGSGVKTDRDGLFLDFDENTLQQRMKKFYSEKCFDNDFVEEYRIENSSSYNLTQRRLKTKLDLKNIKSILYRPFDRRFIYYALGLTSRPAWEVMQHILHPNLALIAKRQARENLPYSWFSVANSLVIDGSFAIDNKGRERIFPLYLYPDTKNPQQSIQLEQRRPNINPQFLAAITLKLGYTPTPEAIFYYIYAIFHSPTYRTRYAEFLKIDFPRVPLTSDNQLFTQLATYGEELVALHLMKSPKLNNLITQFTENGGSQIVDAGHPKYINGAVIINKKGDKFTGVPEEVWDFYVGGYQVCQKWLKDRKGRTLTPDDIQHYQRIVVAFKETIELMANIDAVIPAWPIQ</sequence>
<dbReference type="AlphaFoldDB" id="A0A2K8T2N1"/>
<dbReference type="RefSeq" id="WP_100902174.1">
    <property type="nucleotide sequence ID" value="NZ_CAWNNC010000001.1"/>
</dbReference>
<keyword evidence="3" id="KW-1185">Reference proteome</keyword>
<accession>A0A2K8T2N1</accession>
<dbReference type="Gene3D" id="3.40.50.150">
    <property type="entry name" value="Vaccinia Virus protein VP39"/>
    <property type="match status" value="1"/>
</dbReference>
<dbReference type="GO" id="GO:0032259">
    <property type="term" value="P:methylation"/>
    <property type="evidence" value="ECO:0007669"/>
    <property type="project" value="UniProtKB-KW"/>
</dbReference>
<protein>
    <submittedName>
        <fullName evidence="2">Type I restriction-modification system, DNA methylase subunit</fullName>
    </submittedName>
</protein>
<keyword evidence="2" id="KW-0489">Methyltransferase</keyword>
<dbReference type="OrthoDB" id="9758243at2"/>
<dbReference type="SUPFAM" id="SSF53335">
    <property type="entry name" value="S-adenosyl-L-methionine-dependent methyltransferases"/>
    <property type="match status" value="1"/>
</dbReference>
<dbReference type="Pfam" id="PF18135">
    <property type="entry name" value="Type_ISP_C"/>
    <property type="match status" value="1"/>
</dbReference>
<name>A0A2K8T2N1_9NOSO</name>
<organism evidence="2 3">
    <name type="scientific">Nostoc flagelliforme CCNUN1</name>
    <dbReference type="NCBI Taxonomy" id="2038116"/>
    <lineage>
        <taxon>Bacteria</taxon>
        <taxon>Bacillati</taxon>
        <taxon>Cyanobacteriota</taxon>
        <taxon>Cyanophyceae</taxon>
        <taxon>Nostocales</taxon>
        <taxon>Nostocaceae</taxon>
        <taxon>Nostoc</taxon>
    </lineage>
</organism>
<dbReference type="Proteomes" id="UP000232003">
    <property type="component" value="Chromosome"/>
</dbReference>
<dbReference type="KEGG" id="nfl:COO91_08060"/>
<dbReference type="InterPro" id="IPR041635">
    <property type="entry name" value="Type_ISP_LLaBIII_C"/>
</dbReference>
<reference evidence="2 3" key="1">
    <citation type="submission" date="2017-11" db="EMBL/GenBank/DDBJ databases">
        <title>Complete genome of a free-living desiccation-tolerant cyanobacterium and its photosynthetic adaptation to extreme terrestrial habitat.</title>
        <authorList>
            <person name="Shang J."/>
        </authorList>
    </citation>
    <scope>NUCLEOTIDE SEQUENCE [LARGE SCALE GENOMIC DNA]</scope>
    <source>
        <strain evidence="2 3">CCNUN1</strain>
    </source>
</reference>
<evidence type="ECO:0000313" key="2">
    <source>
        <dbReference type="EMBL" id="AUB41967.1"/>
    </source>
</evidence>
<evidence type="ECO:0000259" key="1">
    <source>
        <dbReference type="Pfam" id="PF18135"/>
    </source>
</evidence>
<dbReference type="InterPro" id="IPR029063">
    <property type="entry name" value="SAM-dependent_MTases_sf"/>
</dbReference>